<dbReference type="OrthoDB" id="9808604at2"/>
<keyword evidence="11" id="KW-1185">Reference proteome</keyword>
<evidence type="ECO:0000256" key="6">
    <source>
        <dbReference type="ARBA" id="ARBA00023306"/>
    </source>
</evidence>
<dbReference type="GO" id="GO:0043093">
    <property type="term" value="P:FtsZ-dependent cytokinesis"/>
    <property type="evidence" value="ECO:0007669"/>
    <property type="project" value="TreeGrafter"/>
</dbReference>
<evidence type="ECO:0000256" key="4">
    <source>
        <dbReference type="ARBA" id="ARBA00022618"/>
    </source>
</evidence>
<comment type="subcellular location">
    <subcellularLocation>
        <location evidence="1">Cytoplasm</location>
    </subcellularLocation>
</comment>
<dbReference type="Gene3D" id="6.10.250.790">
    <property type="match status" value="1"/>
</dbReference>
<comment type="subunit">
    <text evidence="8">Homodimer. Interacts with FtsZ.</text>
</comment>
<dbReference type="Proteomes" id="UP000252100">
    <property type="component" value="Chromosome"/>
</dbReference>
<dbReference type="InterPro" id="IPR036192">
    <property type="entry name" value="Cell_div_ZapA-like_sf"/>
</dbReference>
<sequence length="107" mass="12435">MLSNFLIEIITRTRGKGRSQVADQQANNQEKRRTTVTIYGDQYTVISDESKRHVDDVSRHVDAKMREMRKVNPYLDTRRLAVLTAINIADDYLKMQKDQGSMSEEED</sequence>
<evidence type="ECO:0000256" key="3">
    <source>
        <dbReference type="ARBA" id="ARBA00022490"/>
    </source>
</evidence>
<keyword evidence="6" id="KW-0131">Cell cycle</keyword>
<keyword evidence="3" id="KW-0963">Cytoplasm</keyword>
<dbReference type="AlphaFoldDB" id="A0A345BY11"/>
<dbReference type="Pfam" id="PF05164">
    <property type="entry name" value="ZapA"/>
    <property type="match status" value="1"/>
</dbReference>
<protein>
    <recommendedName>
        <fullName evidence="2">Cell division protein ZapA</fullName>
    </recommendedName>
    <alternativeName>
        <fullName evidence="9">Z ring-associated protein ZapA</fullName>
    </alternativeName>
</protein>
<dbReference type="KEGG" id="rue:DT065_07235"/>
<dbReference type="GO" id="GO:0032153">
    <property type="term" value="C:cell division site"/>
    <property type="evidence" value="ECO:0007669"/>
    <property type="project" value="TreeGrafter"/>
</dbReference>
<reference evidence="10 11" key="1">
    <citation type="journal article" date="2018" name="J. Microbiol.">
        <title>Salicibibacter kimchii gen. nov., sp. nov., a moderately halophilic and alkalitolerant bacterium in the family Bacillaceae, isolated from kimchi.</title>
        <authorList>
            <person name="Jang J.Y."/>
            <person name="Oh Y.J."/>
            <person name="Lim S.K."/>
            <person name="Park H.K."/>
            <person name="Lee C."/>
            <person name="Kim J.Y."/>
            <person name="Lee M.A."/>
            <person name="Choi H.J."/>
        </authorList>
    </citation>
    <scope>NUCLEOTIDE SEQUENCE [LARGE SCALE GENOMIC DNA]</scope>
    <source>
        <strain evidence="10 11">NKC1-1</strain>
    </source>
</reference>
<evidence type="ECO:0000256" key="7">
    <source>
        <dbReference type="ARBA" id="ARBA00024910"/>
    </source>
</evidence>
<evidence type="ECO:0000313" key="10">
    <source>
        <dbReference type="EMBL" id="AXF55842.1"/>
    </source>
</evidence>
<dbReference type="PANTHER" id="PTHR34981">
    <property type="entry name" value="CELL DIVISION PROTEIN ZAPA"/>
    <property type="match status" value="1"/>
</dbReference>
<dbReference type="NCBIfam" id="NF010724">
    <property type="entry name" value="PRK14126.1"/>
    <property type="match status" value="1"/>
</dbReference>
<dbReference type="EMBL" id="CP031092">
    <property type="protein sequence ID" value="AXF55842.1"/>
    <property type="molecule type" value="Genomic_DNA"/>
</dbReference>
<name>A0A345BY11_9BACI</name>
<keyword evidence="4 10" id="KW-0132">Cell division</keyword>
<dbReference type="GO" id="GO:0000921">
    <property type="term" value="P:septin ring assembly"/>
    <property type="evidence" value="ECO:0007669"/>
    <property type="project" value="TreeGrafter"/>
</dbReference>
<evidence type="ECO:0000256" key="5">
    <source>
        <dbReference type="ARBA" id="ARBA00023210"/>
    </source>
</evidence>
<dbReference type="PANTHER" id="PTHR34981:SF1">
    <property type="entry name" value="CELL DIVISION PROTEIN ZAPA"/>
    <property type="match status" value="1"/>
</dbReference>
<dbReference type="InterPro" id="IPR007838">
    <property type="entry name" value="Cell_div_ZapA-like"/>
</dbReference>
<accession>A0A345BY11</accession>
<dbReference type="InterPro" id="IPR053712">
    <property type="entry name" value="Bac_CellDiv_Activator"/>
</dbReference>
<evidence type="ECO:0000256" key="2">
    <source>
        <dbReference type="ARBA" id="ARBA00015195"/>
    </source>
</evidence>
<evidence type="ECO:0000313" key="11">
    <source>
        <dbReference type="Proteomes" id="UP000252100"/>
    </source>
</evidence>
<dbReference type="SUPFAM" id="SSF102829">
    <property type="entry name" value="Cell division protein ZapA-like"/>
    <property type="match status" value="1"/>
</dbReference>
<dbReference type="GO" id="GO:0000917">
    <property type="term" value="P:division septum assembly"/>
    <property type="evidence" value="ECO:0007669"/>
    <property type="project" value="UniProtKB-KW"/>
</dbReference>
<evidence type="ECO:0000256" key="1">
    <source>
        <dbReference type="ARBA" id="ARBA00004496"/>
    </source>
</evidence>
<proteinExistence type="predicted"/>
<organism evidence="10 11">
    <name type="scientific">Salicibibacter kimchii</name>
    <dbReference type="NCBI Taxonomy" id="2099786"/>
    <lineage>
        <taxon>Bacteria</taxon>
        <taxon>Bacillati</taxon>
        <taxon>Bacillota</taxon>
        <taxon>Bacilli</taxon>
        <taxon>Bacillales</taxon>
        <taxon>Bacillaceae</taxon>
        <taxon>Salicibibacter</taxon>
    </lineage>
</organism>
<comment type="function">
    <text evidence="7">Activator of cell division through the inhibition of FtsZ GTPase activity, therefore promoting FtsZ assembly into bundles of protofilaments necessary for the formation of the division Z ring. It is recruited early at mid-cell but it is not essential for cell division.</text>
</comment>
<gene>
    <name evidence="10" type="primary">zapA</name>
    <name evidence="10" type="ORF">DT065_07235</name>
</gene>
<evidence type="ECO:0000256" key="8">
    <source>
        <dbReference type="ARBA" id="ARBA00026068"/>
    </source>
</evidence>
<dbReference type="GO" id="GO:0005829">
    <property type="term" value="C:cytosol"/>
    <property type="evidence" value="ECO:0007669"/>
    <property type="project" value="TreeGrafter"/>
</dbReference>
<keyword evidence="5" id="KW-0717">Septation</keyword>
<dbReference type="GO" id="GO:0030428">
    <property type="term" value="C:cell septum"/>
    <property type="evidence" value="ECO:0007669"/>
    <property type="project" value="TreeGrafter"/>
</dbReference>
<evidence type="ECO:0000256" key="9">
    <source>
        <dbReference type="ARBA" id="ARBA00033158"/>
    </source>
</evidence>